<dbReference type="Pfam" id="PF10438">
    <property type="entry name" value="Cyc-maltodext_C"/>
    <property type="match status" value="1"/>
</dbReference>
<dbReference type="Pfam" id="PF09087">
    <property type="entry name" value="Cyc-maltodext_N"/>
    <property type="match status" value="1"/>
</dbReference>
<evidence type="ECO:0000256" key="2">
    <source>
        <dbReference type="ARBA" id="ARBA00023295"/>
    </source>
</evidence>
<name>A0A412XST8_9BACE</name>
<evidence type="ECO:0000256" key="1">
    <source>
        <dbReference type="ARBA" id="ARBA00022801"/>
    </source>
</evidence>
<dbReference type="PANTHER" id="PTHR10357">
    <property type="entry name" value="ALPHA-AMYLASE FAMILY MEMBER"/>
    <property type="match status" value="1"/>
</dbReference>
<reference evidence="4 5" key="1">
    <citation type="submission" date="2018-08" db="EMBL/GenBank/DDBJ databases">
        <title>A genome reference for cultivated species of the human gut microbiota.</title>
        <authorList>
            <person name="Zou Y."/>
            <person name="Xue W."/>
            <person name="Luo G."/>
        </authorList>
    </citation>
    <scope>NUCLEOTIDE SEQUENCE [LARGE SCALE GENOMIC DNA]</scope>
    <source>
        <strain evidence="4 5">AF14-32</strain>
    </source>
</reference>
<keyword evidence="1" id="KW-0378">Hydrolase</keyword>
<accession>A0A412XST8</accession>
<dbReference type="GO" id="GO:0016798">
    <property type="term" value="F:hydrolase activity, acting on glycosyl bonds"/>
    <property type="evidence" value="ECO:0007669"/>
    <property type="project" value="UniProtKB-KW"/>
</dbReference>
<evidence type="ECO:0000313" key="5">
    <source>
        <dbReference type="Proteomes" id="UP000283850"/>
    </source>
</evidence>
<dbReference type="InterPro" id="IPR013780">
    <property type="entry name" value="Glyco_hydro_b"/>
</dbReference>
<dbReference type="Proteomes" id="UP000283850">
    <property type="component" value="Unassembled WGS sequence"/>
</dbReference>
<dbReference type="InterPro" id="IPR017853">
    <property type="entry name" value="GH"/>
</dbReference>
<comment type="caution">
    <text evidence="4">The sequence shown here is derived from an EMBL/GenBank/DDBJ whole genome shotgun (WGS) entry which is preliminary data.</text>
</comment>
<dbReference type="SUPFAM" id="SSF51011">
    <property type="entry name" value="Glycosyl hydrolase domain"/>
    <property type="match status" value="1"/>
</dbReference>
<dbReference type="RefSeq" id="WP_022391789.1">
    <property type="nucleotide sequence ID" value="NZ_QRZF01000024.1"/>
</dbReference>
<dbReference type="Gene3D" id="3.20.20.80">
    <property type="entry name" value="Glycosidases"/>
    <property type="match status" value="1"/>
</dbReference>
<dbReference type="SMART" id="SM00642">
    <property type="entry name" value="Aamy"/>
    <property type="match status" value="1"/>
</dbReference>
<protein>
    <recommendedName>
        <fullName evidence="3">Glycosyl hydrolase family 13 catalytic domain-containing protein</fullName>
    </recommendedName>
</protein>
<evidence type="ECO:0000259" key="3">
    <source>
        <dbReference type="SMART" id="SM00642"/>
    </source>
</evidence>
<dbReference type="InterPro" id="IPR019492">
    <property type="entry name" value="Cyclo-malto-dextrinase_C"/>
</dbReference>
<dbReference type="InterPro" id="IPR015171">
    <property type="entry name" value="Cyc-maltodext_N"/>
</dbReference>
<dbReference type="GO" id="GO:0005975">
    <property type="term" value="P:carbohydrate metabolic process"/>
    <property type="evidence" value="ECO:0007669"/>
    <property type="project" value="InterPro"/>
</dbReference>
<dbReference type="SUPFAM" id="SSF81296">
    <property type="entry name" value="E set domains"/>
    <property type="match status" value="1"/>
</dbReference>
<sequence length="612" mass="70484">MKLCTIFIIVWFTFGFSLTMFAQKVERVEPLCWWTGMRTELQLMLYGQNLKDAGVKVLQPGMTVKTVHNAESPNYLFVDMAVEKAGNYTIEITQGHKKTKVNYEIHNRRPGSESRVGLTLADVIYLIMPDRFANGDTSNDIVKGSTQILDRNGLESRHGGDIQGIIDHLDYMADLGVTALWSTPLLEDNQFYHQYAISDYYRIDPHFGTNELYCEMVAEAHRKGLKIVQDIVPNHCGSGHWWMKDLPFTDWVNHFDTFTQSNYALQAYSDTHASKVDRMLCGHGWFVESLPDMNLSNPYTLKYLTQMAVWWIEYANLDALRVDTYFYMGYEGAQWTKSIRNEYPNMEFVGEVWGNDPGIISYWLGDRPKHDGFASHLPKAMDFPLERSLVMGLSNDNEAWGGSTKAIYNTIAQDFLYEDAMNSLVVFADNHDIDRIYNMLGKDIRKVKMAMSFIITTRGLPQIYYGTELLFADDPRGGAHKCRMDFPGGWEGDTINLFKPEYRNAQQQEMFDHVRKLLHFRKSTPVVYNGKLMHYVPKNNIYTYFRYNDSECVMVLLNGASQSQTIGWNQFEERLQGMKAGYEILSGQQITKGEKIEIESNSSLVIYFKTTK</sequence>
<dbReference type="SUPFAM" id="SSF51445">
    <property type="entry name" value="(Trans)glycosidases"/>
    <property type="match status" value="1"/>
</dbReference>
<dbReference type="Gene3D" id="2.60.40.10">
    <property type="entry name" value="Immunoglobulins"/>
    <property type="match status" value="1"/>
</dbReference>
<gene>
    <name evidence="4" type="ORF">DWW10_22680</name>
</gene>
<dbReference type="InterPro" id="IPR014756">
    <property type="entry name" value="Ig_E-set"/>
</dbReference>
<feature type="domain" description="Glycosyl hydrolase family 13 catalytic" evidence="3">
    <location>
        <begin position="126"/>
        <end position="521"/>
    </location>
</feature>
<dbReference type="Pfam" id="PF00128">
    <property type="entry name" value="Alpha-amylase"/>
    <property type="match status" value="1"/>
</dbReference>
<proteinExistence type="predicted"/>
<keyword evidence="2" id="KW-0326">Glycosidase</keyword>
<dbReference type="InterPro" id="IPR006047">
    <property type="entry name" value="GH13_cat_dom"/>
</dbReference>
<dbReference type="Gene3D" id="2.60.40.1180">
    <property type="entry name" value="Golgi alpha-mannosidase II"/>
    <property type="match status" value="1"/>
</dbReference>
<dbReference type="AlphaFoldDB" id="A0A412XST8"/>
<dbReference type="PANTHER" id="PTHR10357:SF210">
    <property type="entry name" value="MALTODEXTRIN GLUCOSIDASE"/>
    <property type="match status" value="1"/>
</dbReference>
<dbReference type="InterPro" id="IPR013783">
    <property type="entry name" value="Ig-like_fold"/>
</dbReference>
<organism evidence="4 5">
    <name type="scientific">Bacteroides intestinalis</name>
    <dbReference type="NCBI Taxonomy" id="329854"/>
    <lineage>
        <taxon>Bacteria</taxon>
        <taxon>Pseudomonadati</taxon>
        <taxon>Bacteroidota</taxon>
        <taxon>Bacteroidia</taxon>
        <taxon>Bacteroidales</taxon>
        <taxon>Bacteroidaceae</taxon>
        <taxon>Bacteroides</taxon>
    </lineage>
</organism>
<dbReference type="EMBL" id="QRZF01000024">
    <property type="protein sequence ID" value="RGV48270.1"/>
    <property type="molecule type" value="Genomic_DNA"/>
</dbReference>
<evidence type="ECO:0000313" key="4">
    <source>
        <dbReference type="EMBL" id="RGV48270.1"/>
    </source>
</evidence>